<dbReference type="InterPro" id="IPR055272">
    <property type="entry name" value="POPDC1-3_dom"/>
</dbReference>
<evidence type="ECO:0000256" key="5">
    <source>
        <dbReference type="SAM" id="MobiDB-lite"/>
    </source>
</evidence>
<dbReference type="GO" id="GO:0030552">
    <property type="term" value="F:cAMP binding"/>
    <property type="evidence" value="ECO:0007669"/>
    <property type="project" value="TreeGrafter"/>
</dbReference>
<dbReference type="GO" id="GO:0042391">
    <property type="term" value="P:regulation of membrane potential"/>
    <property type="evidence" value="ECO:0007669"/>
    <property type="project" value="TreeGrafter"/>
</dbReference>
<dbReference type="InterPro" id="IPR006916">
    <property type="entry name" value="POPDC1-3"/>
</dbReference>
<dbReference type="STRING" id="126957.T1IVJ8"/>
<dbReference type="GO" id="GO:0007507">
    <property type="term" value="P:heart development"/>
    <property type="evidence" value="ECO:0007669"/>
    <property type="project" value="TreeGrafter"/>
</dbReference>
<dbReference type="EMBL" id="JH431584">
    <property type="status" value="NOT_ANNOTATED_CDS"/>
    <property type="molecule type" value="Genomic_DNA"/>
</dbReference>
<sequence>MSNLDFQSFNSSGFWWLCTQWREPQHFLIQLAHTCCCVAFFARNDNCGLIVLHGILVLGFLLISTWAWNIVCSPDVFSWNFSFVLINMGQVFHILYGMRPVKFPAELEQIYASLFQPMRVSRLLFKKLVTNDQTQLVTMPAGEAYATQNMTRTDRLAILITGRANVLSDNNLLHPILARQFLDSPEFEATHAGSEEKFKVSVVASMPCRVLIWQREGLEFLFAKETYLAHIMSILIARDITTKIYTMNQKVTVQFIITDKGSHLDIRLPSVTSVVTSSFATHGSSSGRSGTRCNSIHQSSSTPLHRLPDEESDSGI</sequence>
<name>T1IVJ8_STRMM</name>
<dbReference type="EnsemblMetazoa" id="SMAR005196-RA">
    <property type="protein sequence ID" value="SMAR005196-PA"/>
    <property type="gene ID" value="SMAR005196"/>
</dbReference>
<feature type="domain" description="POPDC1-3" evidence="7">
    <location>
        <begin position="24"/>
        <end position="250"/>
    </location>
</feature>
<protein>
    <recommendedName>
        <fullName evidence="7">POPDC1-3 domain-containing protein</fullName>
    </recommendedName>
</protein>
<evidence type="ECO:0000256" key="2">
    <source>
        <dbReference type="ARBA" id="ARBA00022692"/>
    </source>
</evidence>
<organism evidence="8 9">
    <name type="scientific">Strigamia maritima</name>
    <name type="common">European centipede</name>
    <name type="synonym">Geophilus maritimus</name>
    <dbReference type="NCBI Taxonomy" id="126957"/>
    <lineage>
        <taxon>Eukaryota</taxon>
        <taxon>Metazoa</taxon>
        <taxon>Ecdysozoa</taxon>
        <taxon>Arthropoda</taxon>
        <taxon>Myriapoda</taxon>
        <taxon>Chilopoda</taxon>
        <taxon>Pleurostigmophora</taxon>
        <taxon>Geophilomorpha</taxon>
        <taxon>Linotaeniidae</taxon>
        <taxon>Strigamia</taxon>
    </lineage>
</organism>
<feature type="transmembrane region" description="Helical" evidence="6">
    <location>
        <begin position="49"/>
        <end position="71"/>
    </location>
</feature>
<dbReference type="eggNOG" id="ENOG502QWBZ">
    <property type="taxonomic scope" value="Eukaryota"/>
</dbReference>
<dbReference type="PANTHER" id="PTHR12101:SF30">
    <property type="entry name" value="POPEYE DOMAIN-CONTAINING PROTEIN 3-LIKE PROTEIN"/>
    <property type="match status" value="1"/>
</dbReference>
<keyword evidence="9" id="KW-1185">Reference proteome</keyword>
<feature type="region of interest" description="Disordered" evidence="5">
    <location>
        <begin position="280"/>
        <end position="316"/>
    </location>
</feature>
<dbReference type="AlphaFoldDB" id="T1IVJ8"/>
<evidence type="ECO:0000256" key="3">
    <source>
        <dbReference type="ARBA" id="ARBA00022989"/>
    </source>
</evidence>
<evidence type="ECO:0000256" key="6">
    <source>
        <dbReference type="SAM" id="Phobius"/>
    </source>
</evidence>
<reference evidence="9" key="1">
    <citation type="submission" date="2011-05" db="EMBL/GenBank/DDBJ databases">
        <authorList>
            <person name="Richards S.R."/>
            <person name="Qu J."/>
            <person name="Jiang H."/>
            <person name="Jhangiani S.N."/>
            <person name="Agravi P."/>
            <person name="Goodspeed R."/>
            <person name="Gross S."/>
            <person name="Mandapat C."/>
            <person name="Jackson L."/>
            <person name="Mathew T."/>
            <person name="Pu L."/>
            <person name="Thornton R."/>
            <person name="Saada N."/>
            <person name="Wilczek-Boney K.B."/>
            <person name="Lee S."/>
            <person name="Kovar C."/>
            <person name="Wu Y."/>
            <person name="Scherer S.E."/>
            <person name="Worley K.C."/>
            <person name="Muzny D.M."/>
            <person name="Gibbs R."/>
        </authorList>
    </citation>
    <scope>NUCLEOTIDE SEQUENCE</scope>
    <source>
        <strain evidence="9">Brora</strain>
    </source>
</reference>
<accession>T1IVJ8</accession>
<dbReference type="Proteomes" id="UP000014500">
    <property type="component" value="Unassembled WGS sequence"/>
</dbReference>
<dbReference type="PhylomeDB" id="T1IVJ8"/>
<evidence type="ECO:0000259" key="7">
    <source>
        <dbReference type="Pfam" id="PF04831"/>
    </source>
</evidence>
<feature type="compositionally biased region" description="Polar residues" evidence="5">
    <location>
        <begin position="291"/>
        <end position="303"/>
    </location>
</feature>
<evidence type="ECO:0000256" key="4">
    <source>
        <dbReference type="ARBA" id="ARBA00023136"/>
    </source>
</evidence>
<feature type="transmembrane region" description="Helical" evidence="6">
    <location>
        <begin position="77"/>
        <end position="96"/>
    </location>
</feature>
<keyword evidence="3 6" id="KW-1133">Transmembrane helix</keyword>
<dbReference type="PANTHER" id="PTHR12101">
    <property type="entry name" value="POPEYE DOMAIN CONTAINING PROTEIN"/>
    <property type="match status" value="1"/>
</dbReference>
<comment type="subcellular location">
    <subcellularLocation>
        <location evidence="1">Membrane</location>
        <topology evidence="1">Multi-pass membrane protein</topology>
    </subcellularLocation>
</comment>
<dbReference type="HOGENOM" id="CLU_048494_2_1_1"/>
<reference evidence="8" key="2">
    <citation type="submission" date="2015-02" db="UniProtKB">
        <authorList>
            <consortium name="EnsemblMetazoa"/>
        </authorList>
    </citation>
    <scope>IDENTIFICATION</scope>
</reference>
<evidence type="ECO:0000313" key="9">
    <source>
        <dbReference type="Proteomes" id="UP000014500"/>
    </source>
</evidence>
<evidence type="ECO:0000313" key="8">
    <source>
        <dbReference type="EnsemblMetazoa" id="SMAR005196-PA"/>
    </source>
</evidence>
<dbReference type="GO" id="GO:0051146">
    <property type="term" value="P:striated muscle cell differentiation"/>
    <property type="evidence" value="ECO:0007669"/>
    <property type="project" value="TreeGrafter"/>
</dbReference>
<dbReference type="Pfam" id="PF04831">
    <property type="entry name" value="POPDC1-3"/>
    <property type="match status" value="1"/>
</dbReference>
<feature type="compositionally biased region" description="Low complexity" evidence="5">
    <location>
        <begin position="280"/>
        <end position="290"/>
    </location>
</feature>
<keyword evidence="4 6" id="KW-0472">Membrane</keyword>
<dbReference type="OMA" id="YHSCEIV"/>
<dbReference type="GO" id="GO:0042383">
    <property type="term" value="C:sarcolemma"/>
    <property type="evidence" value="ECO:0007669"/>
    <property type="project" value="TreeGrafter"/>
</dbReference>
<proteinExistence type="predicted"/>
<evidence type="ECO:0000256" key="1">
    <source>
        <dbReference type="ARBA" id="ARBA00004141"/>
    </source>
</evidence>
<keyword evidence="2 6" id="KW-0812">Transmembrane</keyword>